<dbReference type="HOGENOM" id="CLU_049301_11_1_11"/>
<gene>
    <name evidence="3" type="ordered locus">Rxyl_1819</name>
</gene>
<dbReference type="Pfam" id="PF00582">
    <property type="entry name" value="Usp"/>
    <property type="match status" value="1"/>
</dbReference>
<dbReference type="SUPFAM" id="SSF52402">
    <property type="entry name" value="Adenine nucleotide alpha hydrolases-like"/>
    <property type="match status" value="1"/>
</dbReference>
<evidence type="ECO:0000259" key="2">
    <source>
        <dbReference type="Pfam" id="PF00582"/>
    </source>
</evidence>
<organism evidence="3 4">
    <name type="scientific">Rubrobacter xylanophilus (strain DSM 9941 / JCM 11954 / NBRC 16129 / PRD-1)</name>
    <dbReference type="NCBI Taxonomy" id="266117"/>
    <lineage>
        <taxon>Bacteria</taxon>
        <taxon>Bacillati</taxon>
        <taxon>Actinomycetota</taxon>
        <taxon>Rubrobacteria</taxon>
        <taxon>Rubrobacterales</taxon>
        <taxon>Rubrobacteraceae</taxon>
        <taxon>Rubrobacter</taxon>
    </lineage>
</organism>
<sequence length="182" mass="19185">MSTRSDPGGGRILLATDGSEAADLAARAAIELAEGAGFELHVVYVDPLPGFLTEGHSSRVGYDRALYEEIVEESRQKLRQLTWRVKAAGGTVAGSHLGLRGVVEEIVALADEIGADLVVVGSRGRGRMRRALAGSVSGAVVRRARCPVMVVPSRKATGGLMARVRGWLRSRKGTPGEVATRG</sequence>
<dbReference type="KEGG" id="rxy:Rxyl_1819"/>
<proteinExistence type="inferred from homology"/>
<dbReference type="PANTHER" id="PTHR46268">
    <property type="entry name" value="STRESS RESPONSE PROTEIN NHAX"/>
    <property type="match status" value="1"/>
</dbReference>
<dbReference type="OrthoDB" id="6174426at2"/>
<dbReference type="EMBL" id="CP000386">
    <property type="protein sequence ID" value="ABG04778.1"/>
    <property type="molecule type" value="Genomic_DNA"/>
</dbReference>
<dbReference type="Proteomes" id="UP000006637">
    <property type="component" value="Chromosome"/>
</dbReference>
<feature type="domain" description="UspA" evidence="2">
    <location>
        <begin position="11"/>
        <end position="152"/>
    </location>
</feature>
<dbReference type="CDD" id="cd00293">
    <property type="entry name" value="USP-like"/>
    <property type="match status" value="1"/>
</dbReference>
<accession>Q1AV00</accession>
<reference evidence="3 4" key="1">
    <citation type="submission" date="2006-06" db="EMBL/GenBank/DDBJ databases">
        <title>Complete sequence of Rubrobacter xylanophilus DSM 9941.</title>
        <authorList>
            <consortium name="US DOE Joint Genome Institute"/>
            <person name="Copeland A."/>
            <person name="Lucas S."/>
            <person name="Lapidus A."/>
            <person name="Barry K."/>
            <person name="Detter J.C."/>
            <person name="Glavina del Rio T."/>
            <person name="Hammon N."/>
            <person name="Israni S."/>
            <person name="Dalin E."/>
            <person name="Tice H."/>
            <person name="Pitluck S."/>
            <person name="Munk A.C."/>
            <person name="Brettin T."/>
            <person name="Bruce D."/>
            <person name="Han C."/>
            <person name="Tapia R."/>
            <person name="Gilna P."/>
            <person name="Schmutz J."/>
            <person name="Larimer F."/>
            <person name="Land M."/>
            <person name="Hauser L."/>
            <person name="Kyrpides N."/>
            <person name="Lykidis A."/>
            <person name="da Costa M.S."/>
            <person name="Rainey F.A."/>
            <person name="Empadinhas N."/>
            <person name="Jolivet E."/>
            <person name="Battista J.R."/>
            <person name="Richardson P."/>
        </authorList>
    </citation>
    <scope>NUCLEOTIDE SEQUENCE [LARGE SCALE GENOMIC DNA]</scope>
    <source>
        <strain evidence="4">DSM 9941 / NBRC 16129 / PRD-1</strain>
    </source>
</reference>
<dbReference type="STRING" id="266117.Rxyl_1819"/>
<evidence type="ECO:0000256" key="1">
    <source>
        <dbReference type="ARBA" id="ARBA00008791"/>
    </source>
</evidence>
<evidence type="ECO:0000313" key="4">
    <source>
        <dbReference type="Proteomes" id="UP000006637"/>
    </source>
</evidence>
<evidence type="ECO:0000313" key="3">
    <source>
        <dbReference type="EMBL" id="ABG04778.1"/>
    </source>
</evidence>
<dbReference type="InterPro" id="IPR006016">
    <property type="entry name" value="UspA"/>
</dbReference>
<dbReference type="RefSeq" id="WP_011564794.1">
    <property type="nucleotide sequence ID" value="NC_008148.1"/>
</dbReference>
<keyword evidence="4" id="KW-1185">Reference proteome</keyword>
<dbReference type="PhylomeDB" id="Q1AV00"/>
<dbReference type="InterPro" id="IPR014729">
    <property type="entry name" value="Rossmann-like_a/b/a_fold"/>
</dbReference>
<protein>
    <submittedName>
        <fullName evidence="3">UspA</fullName>
    </submittedName>
</protein>
<dbReference type="Gene3D" id="3.40.50.620">
    <property type="entry name" value="HUPs"/>
    <property type="match status" value="1"/>
</dbReference>
<dbReference type="AlphaFoldDB" id="Q1AV00"/>
<dbReference type="eggNOG" id="COG0589">
    <property type="taxonomic scope" value="Bacteria"/>
</dbReference>
<dbReference type="PRINTS" id="PR01438">
    <property type="entry name" value="UNVRSLSTRESS"/>
</dbReference>
<name>Q1AV00_RUBXD</name>
<dbReference type="InterPro" id="IPR006015">
    <property type="entry name" value="Universal_stress_UspA"/>
</dbReference>
<comment type="similarity">
    <text evidence="1">Belongs to the universal stress protein A family.</text>
</comment>
<dbReference type="PANTHER" id="PTHR46268:SF6">
    <property type="entry name" value="UNIVERSAL STRESS PROTEIN UP12"/>
    <property type="match status" value="1"/>
</dbReference>